<dbReference type="Proteomes" id="UP000802392">
    <property type="component" value="Unassembled WGS sequence"/>
</dbReference>
<protein>
    <submittedName>
        <fullName evidence="2">Uncharacterized protein</fullName>
    </submittedName>
</protein>
<name>A0ABX0TLI7_9MICC</name>
<keyword evidence="1" id="KW-0812">Transmembrane</keyword>
<keyword evidence="3" id="KW-1185">Reference proteome</keyword>
<feature type="transmembrane region" description="Helical" evidence="1">
    <location>
        <begin position="133"/>
        <end position="153"/>
    </location>
</feature>
<gene>
    <name evidence="2" type="ORF">FHR86_003808</name>
</gene>
<reference evidence="2 3" key="1">
    <citation type="submission" date="2020-03" db="EMBL/GenBank/DDBJ databases">
        <title>Genomic Encyclopedia of Type Strains, Phase III (KMG-III): the genomes of soil and plant-associated and newly described type strains.</title>
        <authorList>
            <person name="Whitman W."/>
        </authorList>
    </citation>
    <scope>NUCLEOTIDE SEQUENCE [LARGE SCALE GENOMIC DNA]</scope>
    <source>
        <strain evidence="2 3">CECT 4207</strain>
    </source>
</reference>
<evidence type="ECO:0000256" key="1">
    <source>
        <dbReference type="SAM" id="Phobius"/>
    </source>
</evidence>
<sequence>MVDWLEDPRNLELLMNLSAVVLSVLGIHLTAPDAARILWDLIGKRTVVSPAGIPPGERFGDASIIRDTVSTELTSPEFERRLEILEQQMHDSYKQIQNLQSVQNRIRTALNELHTELGVDITRKIDRASQESIEISAVGIPFVVAGIVLGTWPPLWMNPWAVLVMIPLSMLIPTAIWWRDRKLRARRAIG</sequence>
<proteinExistence type="predicted"/>
<dbReference type="EMBL" id="JAAOZD010000013">
    <property type="protein sequence ID" value="NIJ03449.1"/>
    <property type="molecule type" value="Genomic_DNA"/>
</dbReference>
<accession>A0ABX0TLI7</accession>
<evidence type="ECO:0000313" key="2">
    <source>
        <dbReference type="EMBL" id="NIJ03449.1"/>
    </source>
</evidence>
<organism evidence="2 3">
    <name type="scientific">Paenarthrobacter ilicis</name>
    <dbReference type="NCBI Taxonomy" id="43665"/>
    <lineage>
        <taxon>Bacteria</taxon>
        <taxon>Bacillati</taxon>
        <taxon>Actinomycetota</taxon>
        <taxon>Actinomycetes</taxon>
        <taxon>Micrococcales</taxon>
        <taxon>Micrococcaceae</taxon>
        <taxon>Paenarthrobacter</taxon>
    </lineage>
</organism>
<dbReference type="RefSeq" id="WP_167269654.1">
    <property type="nucleotide sequence ID" value="NZ_JAAOZD010000013.1"/>
</dbReference>
<comment type="caution">
    <text evidence="2">The sequence shown here is derived from an EMBL/GenBank/DDBJ whole genome shotgun (WGS) entry which is preliminary data.</text>
</comment>
<feature type="transmembrane region" description="Helical" evidence="1">
    <location>
        <begin position="159"/>
        <end position="178"/>
    </location>
</feature>
<keyword evidence="1" id="KW-1133">Transmembrane helix</keyword>
<evidence type="ECO:0000313" key="3">
    <source>
        <dbReference type="Proteomes" id="UP000802392"/>
    </source>
</evidence>
<keyword evidence="1" id="KW-0472">Membrane</keyword>